<dbReference type="Proteomes" id="UP001652661">
    <property type="component" value="Chromosome X"/>
</dbReference>
<keyword evidence="2" id="KW-1185">Reference proteome</keyword>
<evidence type="ECO:0000313" key="2">
    <source>
        <dbReference type="Proteomes" id="UP001652661"/>
    </source>
</evidence>
<gene>
    <name evidence="3" type="primary">LOC108080282</name>
</gene>
<dbReference type="AlphaFoldDB" id="A0A6P4J4W2"/>
<sequence>MDPIAEEEELYEDVEYIDDYDDEEGHGEDGHDEEGPDEDGHDEEGHDEDEFYLEELDSDEEYDCDYVFVFHSTFQ</sequence>
<proteinExistence type="predicted"/>
<dbReference type="GeneID" id="108080282"/>
<feature type="region of interest" description="Disordered" evidence="1">
    <location>
        <begin position="1"/>
        <end position="49"/>
    </location>
</feature>
<reference evidence="3" key="1">
    <citation type="submission" date="2025-08" db="UniProtKB">
        <authorList>
            <consortium name="RefSeq"/>
        </authorList>
    </citation>
    <scope>IDENTIFICATION</scope>
    <source>
        <strain evidence="3">14028-0561.14</strain>
        <tissue evidence="3">Whole fly</tissue>
    </source>
</reference>
<name>A0A6P4J4W2_DROKI</name>
<accession>A0A6P4J4W2</accession>
<evidence type="ECO:0000313" key="3">
    <source>
        <dbReference type="RefSeq" id="XP_017030436.1"/>
    </source>
</evidence>
<dbReference type="RefSeq" id="XP_017030436.1">
    <property type="nucleotide sequence ID" value="XM_017174947.3"/>
</dbReference>
<organism evidence="2 3">
    <name type="scientific">Drosophila kikkawai</name>
    <name type="common">Fruit fly</name>
    <dbReference type="NCBI Taxonomy" id="30033"/>
    <lineage>
        <taxon>Eukaryota</taxon>
        <taxon>Metazoa</taxon>
        <taxon>Ecdysozoa</taxon>
        <taxon>Arthropoda</taxon>
        <taxon>Hexapoda</taxon>
        <taxon>Insecta</taxon>
        <taxon>Pterygota</taxon>
        <taxon>Neoptera</taxon>
        <taxon>Endopterygota</taxon>
        <taxon>Diptera</taxon>
        <taxon>Brachycera</taxon>
        <taxon>Muscomorpha</taxon>
        <taxon>Ephydroidea</taxon>
        <taxon>Drosophilidae</taxon>
        <taxon>Drosophila</taxon>
        <taxon>Sophophora</taxon>
    </lineage>
</organism>
<evidence type="ECO:0000256" key="1">
    <source>
        <dbReference type="SAM" id="MobiDB-lite"/>
    </source>
</evidence>
<protein>
    <submittedName>
        <fullName evidence="3">Acidic leucine-rich nuclear phosphoprotein 32 family member E-like isoform X2</fullName>
    </submittedName>
</protein>